<evidence type="ECO:0000313" key="3">
    <source>
        <dbReference type="EMBL" id="QNP89469.1"/>
    </source>
</evidence>
<keyword evidence="5" id="KW-1185">Reference proteome</keyword>
<dbReference type="Proteomes" id="UP000642876">
    <property type="component" value="Unassembled WGS sequence"/>
</dbReference>
<gene>
    <name evidence="2" type="ORF">H7348_02115</name>
    <name evidence="3" type="ORF">IAU68_07085</name>
</gene>
<dbReference type="AlphaFoldDB" id="A0A7H0JWQ3"/>
<dbReference type="EMBL" id="JACMYE010000001">
    <property type="protein sequence ID" value="MBC3178117.1"/>
    <property type="molecule type" value="Genomic_DNA"/>
</dbReference>
<keyword evidence="1" id="KW-1133">Transmembrane helix</keyword>
<evidence type="ECO:0000313" key="5">
    <source>
        <dbReference type="Proteomes" id="UP000642876"/>
    </source>
</evidence>
<accession>A0A7H0JWQ3</accession>
<sequence length="53" mass="5681">MTDTELTAVAEATGVIDPAPGTHFDLSEVLWAVLTAVMFFVSYCLVAVMEGPY</sequence>
<dbReference type="KEGG" id="cluj:IAU68_07085"/>
<evidence type="ECO:0000313" key="4">
    <source>
        <dbReference type="Proteomes" id="UP000516235"/>
    </source>
</evidence>
<proteinExistence type="predicted"/>
<evidence type="ECO:0000256" key="1">
    <source>
        <dbReference type="SAM" id="Phobius"/>
    </source>
</evidence>
<keyword evidence="1" id="KW-0812">Transmembrane</keyword>
<dbReference type="RefSeq" id="WP_171192613.1">
    <property type="nucleotide sequence ID" value="NZ_CP061032.1"/>
</dbReference>
<organism evidence="3 4">
    <name type="scientific">Corynebacterium lujinxingii</name>
    <dbReference type="NCBI Taxonomy" id="2763010"/>
    <lineage>
        <taxon>Bacteria</taxon>
        <taxon>Bacillati</taxon>
        <taxon>Actinomycetota</taxon>
        <taxon>Actinomycetes</taxon>
        <taxon>Mycobacteriales</taxon>
        <taxon>Corynebacteriaceae</taxon>
        <taxon>Corynebacterium</taxon>
    </lineage>
</organism>
<feature type="transmembrane region" description="Helical" evidence="1">
    <location>
        <begin position="29"/>
        <end position="49"/>
    </location>
</feature>
<protein>
    <submittedName>
        <fullName evidence="3">Uncharacterized protein</fullName>
    </submittedName>
</protein>
<evidence type="ECO:0000313" key="2">
    <source>
        <dbReference type="EMBL" id="MBC3178117.1"/>
    </source>
</evidence>
<reference evidence="4 5" key="1">
    <citation type="submission" date="2020-08" db="EMBL/GenBank/DDBJ databases">
        <title>novel species in genus Corynebacterium.</title>
        <authorList>
            <person name="Zhang G."/>
        </authorList>
    </citation>
    <scope>NUCLEOTIDE SEQUENCE [LARGE SCALE GENOMIC DNA]</scope>
    <source>
        <strain evidence="4 5">zg-917</strain>
        <strain evidence="3">Zg-917</strain>
    </source>
</reference>
<dbReference type="Proteomes" id="UP000516235">
    <property type="component" value="Chromosome"/>
</dbReference>
<dbReference type="EMBL" id="CP061032">
    <property type="protein sequence ID" value="QNP89469.1"/>
    <property type="molecule type" value="Genomic_DNA"/>
</dbReference>
<name>A0A7H0JWQ3_9CORY</name>
<keyword evidence="1" id="KW-0472">Membrane</keyword>